<evidence type="ECO:0000313" key="2">
    <source>
        <dbReference type="EMBL" id="RIJ51886.1"/>
    </source>
</evidence>
<accession>A0A399T6H3</accession>
<organism evidence="2 3">
    <name type="scientific">Clavibacter lycopersici</name>
    <dbReference type="NCBI Taxonomy" id="2301718"/>
    <lineage>
        <taxon>Bacteria</taxon>
        <taxon>Bacillati</taxon>
        <taxon>Actinomycetota</taxon>
        <taxon>Actinomycetes</taxon>
        <taxon>Micrococcales</taxon>
        <taxon>Microbacteriaceae</taxon>
        <taxon>Clavibacter</taxon>
    </lineage>
</organism>
<gene>
    <name evidence="2" type="ORF">DZG00_07035</name>
</gene>
<proteinExistence type="predicted"/>
<feature type="transmembrane region" description="Helical" evidence="1">
    <location>
        <begin position="80"/>
        <end position="105"/>
    </location>
</feature>
<dbReference type="Proteomes" id="UP000266484">
    <property type="component" value="Unassembled WGS sequence"/>
</dbReference>
<evidence type="ECO:0000313" key="3">
    <source>
        <dbReference type="Proteomes" id="UP000266484"/>
    </source>
</evidence>
<dbReference type="EMBL" id="QWGT01000075">
    <property type="protein sequence ID" value="RIJ51886.1"/>
    <property type="molecule type" value="Genomic_DNA"/>
</dbReference>
<dbReference type="AlphaFoldDB" id="A0A399T6H3"/>
<comment type="caution">
    <text evidence="2">The sequence shown here is derived from an EMBL/GenBank/DDBJ whole genome shotgun (WGS) entry which is preliminary data.</text>
</comment>
<dbReference type="GO" id="GO:0016740">
    <property type="term" value="F:transferase activity"/>
    <property type="evidence" value="ECO:0007669"/>
    <property type="project" value="UniProtKB-KW"/>
</dbReference>
<keyword evidence="3" id="KW-1185">Reference proteome</keyword>
<keyword evidence="1" id="KW-0472">Membrane</keyword>
<keyword evidence="1" id="KW-1133">Transmembrane helix</keyword>
<keyword evidence="1" id="KW-0812">Transmembrane</keyword>
<sequence length="157" mass="16289">IQGMLEPAWWWAVPVVVRLPLHLRTLRRIRERTAADVVFGATFLPLEAAEAAYGVSRIRDGLHRLAPRSRRRGPAAAETVPPFSAVDAVAAAVVGVVIVGILTAAEVGGPVAAALTTAVGWAACTVTAVDLVMSLLRLLVARGGPFARPPASDGSGA</sequence>
<name>A0A399T6H3_9MICO</name>
<feature type="transmembrane region" description="Helical" evidence="1">
    <location>
        <begin position="111"/>
        <end position="140"/>
    </location>
</feature>
<protein>
    <submittedName>
        <fullName evidence="2">Glycosyltransferase family 2 protein</fullName>
    </submittedName>
</protein>
<keyword evidence="2" id="KW-0808">Transferase</keyword>
<reference evidence="2 3" key="1">
    <citation type="submission" date="2018-08" db="EMBL/GenBank/DDBJ databases">
        <title>Genome Sequence of Clavibacter michiganensis Subspecies type strains, and the Atypical Peach-Colored Strains Isolated from Tomato.</title>
        <authorList>
            <person name="Osdaghi E."/>
            <person name="Portier P."/>
            <person name="Briand M."/>
            <person name="Jacques M.-A."/>
        </authorList>
    </citation>
    <scope>NUCLEOTIDE SEQUENCE [LARGE SCALE GENOMIC DNA]</scope>
    <source>
        <strain evidence="2 3">CFBP 8615</strain>
    </source>
</reference>
<evidence type="ECO:0000256" key="1">
    <source>
        <dbReference type="SAM" id="Phobius"/>
    </source>
</evidence>
<feature type="non-terminal residue" evidence="2">
    <location>
        <position position="1"/>
    </location>
</feature>